<comment type="caution">
    <text evidence="2">The sequence shown here is derived from an EMBL/GenBank/DDBJ whole genome shotgun (WGS) entry which is preliminary data.</text>
</comment>
<dbReference type="AlphaFoldDB" id="A0A9W7DX74"/>
<evidence type="ECO:0000256" key="1">
    <source>
        <dbReference type="SAM" id="MobiDB-lite"/>
    </source>
</evidence>
<protein>
    <submittedName>
        <fullName evidence="2">Uncharacterized protein</fullName>
    </submittedName>
</protein>
<reference evidence="2" key="1">
    <citation type="submission" date="2022-07" db="EMBL/GenBank/DDBJ databases">
        <title>Genome analysis of Parmales, a sister group of diatoms, reveals the evolutionary specialization of diatoms from phago-mixotrophs to photoautotrophs.</title>
        <authorList>
            <person name="Ban H."/>
            <person name="Sato S."/>
            <person name="Yoshikawa S."/>
            <person name="Kazumasa Y."/>
            <person name="Nakamura Y."/>
            <person name="Ichinomiya M."/>
            <person name="Saitoh K."/>
            <person name="Sato N."/>
            <person name="Blanc-Mathieu R."/>
            <person name="Endo H."/>
            <person name="Kuwata A."/>
            <person name="Ogata H."/>
        </authorList>
    </citation>
    <scope>NUCLEOTIDE SEQUENCE</scope>
</reference>
<keyword evidence="3" id="KW-1185">Reference proteome</keyword>
<dbReference type="Proteomes" id="UP001165082">
    <property type="component" value="Unassembled WGS sequence"/>
</dbReference>
<organism evidence="2 3">
    <name type="scientific">Triparma retinervis</name>
    <dbReference type="NCBI Taxonomy" id="2557542"/>
    <lineage>
        <taxon>Eukaryota</taxon>
        <taxon>Sar</taxon>
        <taxon>Stramenopiles</taxon>
        <taxon>Ochrophyta</taxon>
        <taxon>Bolidophyceae</taxon>
        <taxon>Parmales</taxon>
        <taxon>Triparmaceae</taxon>
        <taxon>Triparma</taxon>
    </lineage>
</organism>
<feature type="region of interest" description="Disordered" evidence="1">
    <location>
        <begin position="1"/>
        <end position="24"/>
    </location>
</feature>
<proteinExistence type="predicted"/>
<sequence length="148" mass="16657">MRSRSQQGCDSFKSCGKAANWSSKDGKERRKNHWSFYCDNYSSLPGGKDMVSKCLEEPEYRCYTSFDSNWSLNAVMVKRETMMEAKPKGGHMVFGKGAEAMSLAEFGLSTYDNQLGFEGRMISEDWGQYGIPICISVDGIFLHVELDG</sequence>
<dbReference type="EMBL" id="BRXZ01000919">
    <property type="protein sequence ID" value="GMH57455.1"/>
    <property type="molecule type" value="Genomic_DNA"/>
</dbReference>
<name>A0A9W7DX74_9STRA</name>
<gene>
    <name evidence="2" type="ORF">TrRE_jg8933</name>
</gene>
<evidence type="ECO:0000313" key="2">
    <source>
        <dbReference type="EMBL" id="GMH57455.1"/>
    </source>
</evidence>
<dbReference type="OrthoDB" id="192165at2759"/>
<evidence type="ECO:0000313" key="3">
    <source>
        <dbReference type="Proteomes" id="UP001165082"/>
    </source>
</evidence>
<accession>A0A9W7DX74</accession>